<dbReference type="MEROPS" id="A01.057"/>
<dbReference type="InterPro" id="IPR033121">
    <property type="entry name" value="PEPTIDASE_A1"/>
</dbReference>
<dbReference type="Pfam" id="PF00026">
    <property type="entry name" value="Asp"/>
    <property type="match status" value="1"/>
</dbReference>
<dbReference type="InParanoid" id="E2AYC2"/>
<name>E2AYC2_CAMFO</name>
<dbReference type="InterPro" id="IPR021109">
    <property type="entry name" value="Peptidase_aspartic_dom_sf"/>
</dbReference>
<dbReference type="Proteomes" id="UP000000311">
    <property type="component" value="Unassembled WGS sequence"/>
</dbReference>
<gene>
    <name evidence="2" type="ORF">EAG_07300</name>
</gene>
<feature type="non-terminal residue" evidence="2">
    <location>
        <position position="45"/>
    </location>
</feature>
<protein>
    <recommendedName>
        <fullName evidence="1">Peptidase A1 domain-containing protein</fullName>
    </recommendedName>
</protein>
<feature type="domain" description="Peptidase A1" evidence="1">
    <location>
        <begin position="5"/>
        <end position="44"/>
    </location>
</feature>
<accession>E2AYC2</accession>
<dbReference type="AlphaFoldDB" id="E2AYC2"/>
<evidence type="ECO:0000313" key="2">
    <source>
        <dbReference type="EMBL" id="EFN61567.1"/>
    </source>
</evidence>
<evidence type="ECO:0000259" key="1">
    <source>
        <dbReference type="Pfam" id="PF00026"/>
    </source>
</evidence>
<proteinExistence type="predicted"/>
<dbReference type="Gene3D" id="2.40.70.10">
    <property type="entry name" value="Acid Proteases"/>
    <property type="match status" value="1"/>
</dbReference>
<feature type="non-terminal residue" evidence="2">
    <location>
        <position position="1"/>
    </location>
</feature>
<sequence>CFTAKRHRYDSMDSYTYISNNTDIYIGYNDYNVTGFLSTDTVNIS</sequence>
<keyword evidence="3" id="KW-1185">Reference proteome</keyword>
<dbReference type="EMBL" id="GL443868">
    <property type="protein sequence ID" value="EFN61567.1"/>
    <property type="molecule type" value="Genomic_DNA"/>
</dbReference>
<reference evidence="2 3" key="1">
    <citation type="journal article" date="2010" name="Science">
        <title>Genomic comparison of the ants Camponotus floridanus and Harpegnathos saltator.</title>
        <authorList>
            <person name="Bonasio R."/>
            <person name="Zhang G."/>
            <person name="Ye C."/>
            <person name="Mutti N.S."/>
            <person name="Fang X."/>
            <person name="Qin N."/>
            <person name="Donahue G."/>
            <person name="Yang P."/>
            <person name="Li Q."/>
            <person name="Li C."/>
            <person name="Zhang P."/>
            <person name="Huang Z."/>
            <person name="Berger S.L."/>
            <person name="Reinberg D."/>
            <person name="Wang J."/>
            <person name="Liebig J."/>
        </authorList>
    </citation>
    <scope>NUCLEOTIDE SEQUENCE [LARGE SCALE GENOMIC DNA]</scope>
    <source>
        <strain evidence="3">C129</strain>
    </source>
</reference>
<evidence type="ECO:0000313" key="3">
    <source>
        <dbReference type="Proteomes" id="UP000000311"/>
    </source>
</evidence>
<organism evidence="3">
    <name type="scientific">Camponotus floridanus</name>
    <name type="common">Florida carpenter ant</name>
    <dbReference type="NCBI Taxonomy" id="104421"/>
    <lineage>
        <taxon>Eukaryota</taxon>
        <taxon>Metazoa</taxon>
        <taxon>Ecdysozoa</taxon>
        <taxon>Arthropoda</taxon>
        <taxon>Hexapoda</taxon>
        <taxon>Insecta</taxon>
        <taxon>Pterygota</taxon>
        <taxon>Neoptera</taxon>
        <taxon>Endopterygota</taxon>
        <taxon>Hymenoptera</taxon>
        <taxon>Apocrita</taxon>
        <taxon>Aculeata</taxon>
        <taxon>Formicoidea</taxon>
        <taxon>Formicidae</taxon>
        <taxon>Formicinae</taxon>
        <taxon>Camponotus</taxon>
    </lineage>
</organism>
<dbReference type="SUPFAM" id="SSF50630">
    <property type="entry name" value="Acid proteases"/>
    <property type="match status" value="1"/>
</dbReference>